<sequence length="84" mass="9986">MKDEKRQIVKMKDVEKEDIHPLGKEELTSFLELQHKQSNIIVFNSGELKDFVVLAPQWIIEAFKCFIPHNQKIEATVLKDWEEY</sequence>
<comment type="caution">
    <text evidence="1">The sequence shown here is derived from an EMBL/GenBank/DDBJ whole genome shotgun (WGS) entry which is preliminary data.</text>
</comment>
<name>A0A9D4KT87_DREPO</name>
<reference evidence="1" key="1">
    <citation type="journal article" date="2019" name="bioRxiv">
        <title>The Genome of the Zebra Mussel, Dreissena polymorpha: A Resource for Invasive Species Research.</title>
        <authorList>
            <person name="McCartney M.A."/>
            <person name="Auch B."/>
            <person name="Kono T."/>
            <person name="Mallez S."/>
            <person name="Zhang Y."/>
            <person name="Obille A."/>
            <person name="Becker A."/>
            <person name="Abrahante J.E."/>
            <person name="Garbe J."/>
            <person name="Badalamenti J.P."/>
            <person name="Herman A."/>
            <person name="Mangelson H."/>
            <person name="Liachko I."/>
            <person name="Sullivan S."/>
            <person name="Sone E.D."/>
            <person name="Koren S."/>
            <person name="Silverstein K.A.T."/>
            <person name="Beckman K.B."/>
            <person name="Gohl D.M."/>
        </authorList>
    </citation>
    <scope>NUCLEOTIDE SEQUENCE</scope>
    <source>
        <strain evidence="1">Duluth1</strain>
        <tissue evidence="1">Whole animal</tissue>
    </source>
</reference>
<reference evidence="1" key="2">
    <citation type="submission" date="2020-11" db="EMBL/GenBank/DDBJ databases">
        <authorList>
            <person name="McCartney M.A."/>
            <person name="Auch B."/>
            <person name="Kono T."/>
            <person name="Mallez S."/>
            <person name="Becker A."/>
            <person name="Gohl D.M."/>
            <person name="Silverstein K.A.T."/>
            <person name="Koren S."/>
            <person name="Bechman K.B."/>
            <person name="Herman A."/>
            <person name="Abrahante J.E."/>
            <person name="Garbe J."/>
        </authorList>
    </citation>
    <scope>NUCLEOTIDE SEQUENCE</scope>
    <source>
        <strain evidence="1">Duluth1</strain>
        <tissue evidence="1">Whole animal</tissue>
    </source>
</reference>
<accession>A0A9D4KT87</accession>
<keyword evidence="2" id="KW-1185">Reference proteome</keyword>
<dbReference type="AlphaFoldDB" id="A0A9D4KT87"/>
<dbReference type="Proteomes" id="UP000828390">
    <property type="component" value="Unassembled WGS sequence"/>
</dbReference>
<gene>
    <name evidence="1" type="ORF">DPMN_087582</name>
</gene>
<proteinExistence type="predicted"/>
<dbReference type="EMBL" id="JAIWYP010000003">
    <property type="protein sequence ID" value="KAH3845304.1"/>
    <property type="molecule type" value="Genomic_DNA"/>
</dbReference>
<protein>
    <submittedName>
        <fullName evidence="1">Uncharacterized protein</fullName>
    </submittedName>
</protein>
<organism evidence="1 2">
    <name type="scientific">Dreissena polymorpha</name>
    <name type="common">Zebra mussel</name>
    <name type="synonym">Mytilus polymorpha</name>
    <dbReference type="NCBI Taxonomy" id="45954"/>
    <lineage>
        <taxon>Eukaryota</taxon>
        <taxon>Metazoa</taxon>
        <taxon>Spiralia</taxon>
        <taxon>Lophotrochozoa</taxon>
        <taxon>Mollusca</taxon>
        <taxon>Bivalvia</taxon>
        <taxon>Autobranchia</taxon>
        <taxon>Heteroconchia</taxon>
        <taxon>Euheterodonta</taxon>
        <taxon>Imparidentia</taxon>
        <taxon>Neoheterodontei</taxon>
        <taxon>Myida</taxon>
        <taxon>Dreissenoidea</taxon>
        <taxon>Dreissenidae</taxon>
        <taxon>Dreissena</taxon>
    </lineage>
</organism>
<evidence type="ECO:0000313" key="2">
    <source>
        <dbReference type="Proteomes" id="UP000828390"/>
    </source>
</evidence>
<evidence type="ECO:0000313" key="1">
    <source>
        <dbReference type="EMBL" id="KAH3845304.1"/>
    </source>
</evidence>